<comment type="caution">
    <text evidence="1">The sequence shown here is derived from an EMBL/GenBank/DDBJ whole genome shotgun (WGS) entry which is preliminary data.</text>
</comment>
<name>X1C0X9_9ZZZZ</name>
<organism evidence="1">
    <name type="scientific">marine sediment metagenome</name>
    <dbReference type="NCBI Taxonomy" id="412755"/>
    <lineage>
        <taxon>unclassified sequences</taxon>
        <taxon>metagenomes</taxon>
        <taxon>ecological metagenomes</taxon>
    </lineage>
</organism>
<dbReference type="EMBL" id="BART01026773">
    <property type="protein sequence ID" value="GAH00932.1"/>
    <property type="molecule type" value="Genomic_DNA"/>
</dbReference>
<evidence type="ECO:0000313" key="1">
    <source>
        <dbReference type="EMBL" id="GAH00932.1"/>
    </source>
</evidence>
<sequence>MRKVTGEHWCSVCEEDLSKHKGTYVKLYWRGTEDDGAEKISVVCPDCLKKDKILDKGLKLLEDVAKPVEVSRGRVCSFCGNPVKKSERSLRVEFRYDGSELRADVCEKCIDEREEIKAIHVKAPNPVFNVKVNCLSADVCESFKKPGKDRGINCGHIVANMDGELYCRRGHPGHVRVYRERYAIPPSRKRLTKMITELFPIYDKIKNGAKLLGEESSSQAVSAVPREIPDTLEYVIKEYPVEGDTV</sequence>
<dbReference type="AlphaFoldDB" id="X1C0X9"/>
<feature type="non-terminal residue" evidence="1">
    <location>
        <position position="246"/>
    </location>
</feature>
<protein>
    <submittedName>
        <fullName evidence="1">Uncharacterized protein</fullName>
    </submittedName>
</protein>
<reference evidence="1" key="1">
    <citation type="journal article" date="2014" name="Front. Microbiol.">
        <title>High frequency of phylogenetically diverse reductive dehalogenase-homologous genes in deep subseafloor sedimentary metagenomes.</title>
        <authorList>
            <person name="Kawai M."/>
            <person name="Futagami T."/>
            <person name="Toyoda A."/>
            <person name="Takaki Y."/>
            <person name="Nishi S."/>
            <person name="Hori S."/>
            <person name="Arai W."/>
            <person name="Tsubouchi T."/>
            <person name="Morono Y."/>
            <person name="Uchiyama I."/>
            <person name="Ito T."/>
            <person name="Fujiyama A."/>
            <person name="Inagaki F."/>
            <person name="Takami H."/>
        </authorList>
    </citation>
    <scope>NUCLEOTIDE SEQUENCE</scope>
    <source>
        <strain evidence="1">Expedition CK06-06</strain>
    </source>
</reference>
<proteinExistence type="predicted"/>
<accession>X1C0X9</accession>
<gene>
    <name evidence="1" type="ORF">S01H4_47647</name>
</gene>